<dbReference type="EMBL" id="RJKN01000002">
    <property type="protein sequence ID" value="ROP44838.1"/>
    <property type="molecule type" value="Genomic_DNA"/>
</dbReference>
<keyword evidence="9" id="KW-1185">Reference proteome</keyword>
<accession>A0A3N1HQN8</accession>
<evidence type="ECO:0000256" key="2">
    <source>
        <dbReference type="ARBA" id="ARBA00006602"/>
    </source>
</evidence>
<comment type="caution">
    <text evidence="8">The sequence shown here is derived from an EMBL/GenBank/DDBJ whole genome shotgun (WGS) entry which is preliminary data.</text>
</comment>
<dbReference type="PANTHER" id="PTHR34982">
    <property type="entry name" value="YOP PROTEINS TRANSLOCATION PROTEIN L"/>
    <property type="match status" value="1"/>
</dbReference>
<comment type="similarity">
    <text evidence="2">Belongs to the FliH family.</text>
</comment>
<dbReference type="InterPro" id="IPR018035">
    <property type="entry name" value="Flagellar_FliH/T3SS_HrpE"/>
</dbReference>
<keyword evidence="3" id="KW-0813">Transport</keyword>
<comment type="function">
    <text evidence="1">Needed for flagellar regrowth and assembly.</text>
</comment>
<protein>
    <submittedName>
        <fullName evidence="8">Flagellar assembly protein FliH</fullName>
    </submittedName>
</protein>
<feature type="domain" description="Flagellar assembly protein FliH/Type III secretion system HrpE" evidence="7">
    <location>
        <begin position="80"/>
        <end position="194"/>
    </location>
</feature>
<dbReference type="Pfam" id="PF02108">
    <property type="entry name" value="FliH"/>
    <property type="match status" value="1"/>
</dbReference>
<evidence type="ECO:0000256" key="3">
    <source>
        <dbReference type="ARBA" id="ARBA00022448"/>
    </source>
</evidence>
<dbReference type="Proteomes" id="UP000276232">
    <property type="component" value="Unassembled WGS sequence"/>
</dbReference>
<name>A0A3N1HQN8_9ACTN</name>
<dbReference type="InParanoid" id="A0A3N1HQN8"/>
<gene>
    <name evidence="8" type="ORF">EDC03_0968</name>
</gene>
<keyword evidence="5" id="KW-0653">Protein transport</keyword>
<keyword evidence="8" id="KW-0966">Cell projection</keyword>
<keyword evidence="6" id="KW-1006">Bacterial flagellum protein export</keyword>
<evidence type="ECO:0000256" key="6">
    <source>
        <dbReference type="ARBA" id="ARBA00023225"/>
    </source>
</evidence>
<evidence type="ECO:0000256" key="1">
    <source>
        <dbReference type="ARBA" id="ARBA00003041"/>
    </source>
</evidence>
<sequence>MSTSADLAVTTAGARPAPWLATEPVTPEAGRTAGYAAGYAAGWAQGASAAAERSRAVLEAEVTRLRAAEEGRRAAASAALGALARAAADLERREAPALAELTDALARTGLELAEAVLGAEVLAGGGARAALLRALAPCPPSGAVAVHLHPADVAELTGTADVPPSVRLVPDAGMPRGDAYAEHADGSVDARLAPALERARTALLGGAA</sequence>
<reference evidence="8 9" key="1">
    <citation type="journal article" date="2015" name="Stand. Genomic Sci.">
        <title>Genomic Encyclopedia of Bacterial and Archaeal Type Strains, Phase III: the genomes of soil and plant-associated and newly described type strains.</title>
        <authorList>
            <person name="Whitman W.B."/>
            <person name="Woyke T."/>
            <person name="Klenk H.P."/>
            <person name="Zhou Y."/>
            <person name="Lilburn T.G."/>
            <person name="Beck B.J."/>
            <person name="De Vos P."/>
            <person name="Vandamme P."/>
            <person name="Eisen J.A."/>
            <person name="Garrity G."/>
            <person name="Hugenholtz P."/>
            <person name="Kyrpides N.C."/>
        </authorList>
    </citation>
    <scope>NUCLEOTIDE SEQUENCE [LARGE SCALE GENOMIC DNA]</scope>
    <source>
        <strain evidence="8 9">CECT 7306</strain>
    </source>
</reference>
<evidence type="ECO:0000313" key="9">
    <source>
        <dbReference type="Proteomes" id="UP000276232"/>
    </source>
</evidence>
<dbReference type="GO" id="GO:0015031">
    <property type="term" value="P:protein transport"/>
    <property type="evidence" value="ECO:0007669"/>
    <property type="project" value="UniProtKB-KW"/>
</dbReference>
<organism evidence="8 9">
    <name type="scientific">Pseudokineococcus lusitanus</name>
    <dbReference type="NCBI Taxonomy" id="763993"/>
    <lineage>
        <taxon>Bacteria</taxon>
        <taxon>Bacillati</taxon>
        <taxon>Actinomycetota</taxon>
        <taxon>Actinomycetes</taxon>
        <taxon>Kineosporiales</taxon>
        <taxon>Kineosporiaceae</taxon>
        <taxon>Pseudokineococcus</taxon>
    </lineage>
</organism>
<evidence type="ECO:0000313" key="8">
    <source>
        <dbReference type="EMBL" id="ROP44838.1"/>
    </source>
</evidence>
<proteinExistence type="inferred from homology"/>
<evidence type="ECO:0000259" key="7">
    <source>
        <dbReference type="Pfam" id="PF02108"/>
    </source>
</evidence>
<evidence type="ECO:0000256" key="4">
    <source>
        <dbReference type="ARBA" id="ARBA00022795"/>
    </source>
</evidence>
<dbReference type="InterPro" id="IPR051472">
    <property type="entry name" value="T3SS_Stator/FliH"/>
</dbReference>
<dbReference type="PANTHER" id="PTHR34982:SF1">
    <property type="entry name" value="FLAGELLAR ASSEMBLY PROTEIN FLIH"/>
    <property type="match status" value="1"/>
</dbReference>
<dbReference type="GO" id="GO:0005829">
    <property type="term" value="C:cytosol"/>
    <property type="evidence" value="ECO:0007669"/>
    <property type="project" value="TreeGrafter"/>
</dbReference>
<dbReference type="GO" id="GO:0044781">
    <property type="term" value="P:bacterial-type flagellum organization"/>
    <property type="evidence" value="ECO:0007669"/>
    <property type="project" value="UniProtKB-KW"/>
</dbReference>
<dbReference type="AlphaFoldDB" id="A0A3N1HQN8"/>
<keyword evidence="8" id="KW-0969">Cilium</keyword>
<evidence type="ECO:0000256" key="5">
    <source>
        <dbReference type="ARBA" id="ARBA00022927"/>
    </source>
</evidence>
<keyword evidence="8" id="KW-0282">Flagellum</keyword>
<dbReference type="RefSeq" id="WP_148058009.1">
    <property type="nucleotide sequence ID" value="NZ_RJKN01000002.1"/>
</dbReference>
<keyword evidence="4" id="KW-1005">Bacterial flagellum biogenesis</keyword>
<dbReference type="OrthoDB" id="4829838at2"/>